<dbReference type="STRING" id="5722.A2DUK2"/>
<organism evidence="7 8">
    <name type="scientific">Trichomonas vaginalis (strain ATCC PRA-98 / G3)</name>
    <dbReference type="NCBI Taxonomy" id="412133"/>
    <lineage>
        <taxon>Eukaryota</taxon>
        <taxon>Metamonada</taxon>
        <taxon>Parabasalia</taxon>
        <taxon>Trichomonadida</taxon>
        <taxon>Trichomonadidae</taxon>
        <taxon>Trichomonas</taxon>
    </lineage>
</organism>
<gene>
    <name evidence="7" type="ORF">TVAG_165210</name>
</gene>
<keyword evidence="5" id="KW-0539">Nucleus</keyword>
<keyword evidence="8" id="KW-1185">Reference proteome</keyword>
<dbReference type="GO" id="GO:0000978">
    <property type="term" value="F:RNA polymerase II cis-regulatory region sequence-specific DNA binding"/>
    <property type="evidence" value="ECO:0000318"/>
    <property type="project" value="GO_Central"/>
</dbReference>
<dbReference type="RefSeq" id="XP_001328116.1">
    <property type="nucleotide sequence ID" value="XM_001328081.1"/>
</dbReference>
<evidence type="ECO:0000256" key="3">
    <source>
        <dbReference type="ARBA" id="ARBA00023125"/>
    </source>
</evidence>
<evidence type="ECO:0000259" key="6">
    <source>
        <dbReference type="SMART" id="SM01372"/>
    </source>
</evidence>
<dbReference type="GO" id="GO:0090575">
    <property type="term" value="C:RNA polymerase II transcription regulator complex"/>
    <property type="evidence" value="ECO:0000318"/>
    <property type="project" value="GO_Central"/>
</dbReference>
<comment type="subcellular location">
    <subcellularLocation>
        <location evidence="5">Nucleus</location>
    </subcellularLocation>
</comment>
<evidence type="ECO:0000256" key="1">
    <source>
        <dbReference type="ARBA" id="ARBA00010940"/>
    </source>
</evidence>
<comment type="similarity">
    <text evidence="1 5">Belongs to the E2F/DP family.</text>
</comment>
<feature type="domain" description="E2F/DP family winged-helix DNA-binding" evidence="6">
    <location>
        <begin position="14"/>
        <end position="79"/>
    </location>
</feature>
<dbReference type="InterPro" id="IPR036388">
    <property type="entry name" value="WH-like_DNA-bd_sf"/>
</dbReference>
<dbReference type="GO" id="GO:0006357">
    <property type="term" value="P:regulation of transcription by RNA polymerase II"/>
    <property type="evidence" value="ECO:0000318"/>
    <property type="project" value="GO_Central"/>
</dbReference>
<name>A2DUK2_TRIV3</name>
<keyword evidence="4 5" id="KW-0804">Transcription</keyword>
<evidence type="ECO:0000313" key="7">
    <source>
        <dbReference type="EMBL" id="EAY15893.1"/>
    </source>
</evidence>
<protein>
    <recommendedName>
        <fullName evidence="6">E2F/DP family winged-helix DNA-binding domain-containing protein</fullName>
    </recommendedName>
</protein>
<dbReference type="Proteomes" id="UP000001542">
    <property type="component" value="Unassembled WGS sequence"/>
</dbReference>
<dbReference type="VEuPathDB" id="TrichDB:TVAG_165210"/>
<evidence type="ECO:0000256" key="5">
    <source>
        <dbReference type="RuleBase" id="RU003796"/>
    </source>
</evidence>
<reference evidence="7" key="1">
    <citation type="submission" date="2006-10" db="EMBL/GenBank/DDBJ databases">
        <authorList>
            <person name="Amadeo P."/>
            <person name="Zhao Q."/>
            <person name="Wortman J."/>
            <person name="Fraser-Liggett C."/>
            <person name="Carlton J."/>
        </authorList>
    </citation>
    <scope>NUCLEOTIDE SEQUENCE</scope>
    <source>
        <strain evidence="7">G3</strain>
    </source>
</reference>
<dbReference type="SMART" id="SM01372">
    <property type="entry name" value="E2F_TDP"/>
    <property type="match status" value="1"/>
</dbReference>
<evidence type="ECO:0000256" key="4">
    <source>
        <dbReference type="ARBA" id="ARBA00023163"/>
    </source>
</evidence>
<accession>A2DUK2</accession>
<dbReference type="Pfam" id="PF02319">
    <property type="entry name" value="WHD_E2F_TDP"/>
    <property type="match status" value="1"/>
</dbReference>
<dbReference type="GO" id="GO:0000981">
    <property type="term" value="F:DNA-binding transcription factor activity, RNA polymerase II-specific"/>
    <property type="evidence" value="ECO:0000318"/>
    <property type="project" value="GO_Central"/>
</dbReference>
<dbReference type="InterPro" id="IPR036390">
    <property type="entry name" value="WH_DNA-bd_sf"/>
</dbReference>
<keyword evidence="3 5" id="KW-0238">DNA-binding</keyword>
<dbReference type="SUPFAM" id="SSF46785">
    <property type="entry name" value="Winged helix' DNA-binding domain"/>
    <property type="match status" value="1"/>
</dbReference>
<dbReference type="FunFam" id="1.10.10.10:FF:000517">
    <property type="entry name" value="Uncharacterized protein"/>
    <property type="match status" value="1"/>
</dbReference>
<evidence type="ECO:0000313" key="8">
    <source>
        <dbReference type="Proteomes" id="UP000001542"/>
    </source>
</evidence>
<dbReference type="Gene3D" id="1.10.10.10">
    <property type="entry name" value="Winged helix-like DNA-binding domain superfamily/Winged helix DNA-binding domain"/>
    <property type="match status" value="1"/>
</dbReference>
<dbReference type="InterPro" id="IPR015633">
    <property type="entry name" value="E2F"/>
</dbReference>
<sequence>MSSRSSYDRYRGERRQDSFTASTHKLIHYCSSDKNGVYSLNKLCTKLGFHQRRFYDVINVLNTVGFCTKRDSTKLQWNGHSNVKSTISKMVDTYHIFDESTSLESILPSDGTISISKVTETFLMLFLFLGIQYIDIKEASIFLSVQSGRQKTTLCKLYQIAQILEVAGIVSRTNQTSEIKINDQYFVKNSFTPKEVNDPLNLDQLLNRPVENLPHDQFHIRRSIFKNLIQNDNSKESEVTI</sequence>
<reference evidence="7" key="2">
    <citation type="journal article" date="2007" name="Science">
        <title>Draft genome sequence of the sexually transmitted pathogen Trichomonas vaginalis.</title>
        <authorList>
            <person name="Carlton J.M."/>
            <person name="Hirt R.P."/>
            <person name="Silva J.C."/>
            <person name="Delcher A.L."/>
            <person name="Schatz M."/>
            <person name="Zhao Q."/>
            <person name="Wortman J.R."/>
            <person name="Bidwell S.L."/>
            <person name="Alsmark U.C.M."/>
            <person name="Besteiro S."/>
            <person name="Sicheritz-Ponten T."/>
            <person name="Noel C.J."/>
            <person name="Dacks J.B."/>
            <person name="Foster P.G."/>
            <person name="Simillion C."/>
            <person name="Van de Peer Y."/>
            <person name="Miranda-Saavedra D."/>
            <person name="Barton G.J."/>
            <person name="Westrop G.D."/>
            <person name="Mueller S."/>
            <person name="Dessi D."/>
            <person name="Fiori P.L."/>
            <person name="Ren Q."/>
            <person name="Paulsen I."/>
            <person name="Zhang H."/>
            <person name="Bastida-Corcuera F.D."/>
            <person name="Simoes-Barbosa A."/>
            <person name="Brown M.T."/>
            <person name="Hayes R.D."/>
            <person name="Mukherjee M."/>
            <person name="Okumura C.Y."/>
            <person name="Schneider R."/>
            <person name="Smith A.J."/>
            <person name="Vanacova S."/>
            <person name="Villalvazo M."/>
            <person name="Haas B.J."/>
            <person name="Pertea M."/>
            <person name="Feldblyum T.V."/>
            <person name="Utterback T.R."/>
            <person name="Shu C.L."/>
            <person name="Osoegawa K."/>
            <person name="de Jong P.J."/>
            <person name="Hrdy I."/>
            <person name="Horvathova L."/>
            <person name="Zubacova Z."/>
            <person name="Dolezal P."/>
            <person name="Malik S.B."/>
            <person name="Logsdon J.M. Jr."/>
            <person name="Henze K."/>
            <person name="Gupta A."/>
            <person name="Wang C.C."/>
            <person name="Dunne R.L."/>
            <person name="Upcroft J.A."/>
            <person name="Upcroft P."/>
            <person name="White O."/>
            <person name="Salzberg S.L."/>
            <person name="Tang P."/>
            <person name="Chiu C.-H."/>
            <person name="Lee Y.-S."/>
            <person name="Embley T.M."/>
            <person name="Coombs G.H."/>
            <person name="Mottram J.C."/>
            <person name="Tachezy J."/>
            <person name="Fraser-Liggett C.M."/>
            <person name="Johnson P.J."/>
        </authorList>
    </citation>
    <scope>NUCLEOTIDE SEQUENCE [LARGE SCALE GENOMIC DNA]</scope>
    <source>
        <strain evidence="7">G3</strain>
    </source>
</reference>
<dbReference type="PANTHER" id="PTHR12081:SF18">
    <property type="entry name" value="TRANSCRIPTION FACTOR E2F2-RELATED"/>
    <property type="match status" value="1"/>
</dbReference>
<evidence type="ECO:0000256" key="2">
    <source>
        <dbReference type="ARBA" id="ARBA00023015"/>
    </source>
</evidence>
<dbReference type="KEGG" id="tva:4773900"/>
<dbReference type="PANTHER" id="PTHR12081">
    <property type="entry name" value="TRANSCRIPTION FACTOR E2F"/>
    <property type="match status" value="1"/>
</dbReference>
<keyword evidence="2 5" id="KW-0805">Transcription regulation</keyword>
<dbReference type="AlphaFoldDB" id="A2DUK2"/>
<dbReference type="OrthoDB" id="5318at2759"/>
<dbReference type="VEuPathDB" id="TrichDB:TVAGG3_0663060"/>
<dbReference type="InParanoid" id="A2DUK2"/>
<dbReference type="InterPro" id="IPR003316">
    <property type="entry name" value="E2F_WHTH_DNA-bd_dom"/>
</dbReference>
<proteinExistence type="inferred from homology"/>
<dbReference type="SMR" id="A2DUK2"/>
<dbReference type="EMBL" id="DS113249">
    <property type="protein sequence ID" value="EAY15893.1"/>
    <property type="molecule type" value="Genomic_DNA"/>
</dbReference>